<accession>R0EVR4</accession>
<dbReference type="PROSITE" id="PS00107">
    <property type="entry name" value="PROTEIN_KINASE_ATP"/>
    <property type="match status" value="1"/>
</dbReference>
<organism evidence="22 23">
    <name type="scientific">Capsella rubella</name>
    <dbReference type="NCBI Taxonomy" id="81985"/>
    <lineage>
        <taxon>Eukaryota</taxon>
        <taxon>Viridiplantae</taxon>
        <taxon>Streptophyta</taxon>
        <taxon>Embryophyta</taxon>
        <taxon>Tracheophyta</taxon>
        <taxon>Spermatophyta</taxon>
        <taxon>Magnoliopsida</taxon>
        <taxon>eudicotyledons</taxon>
        <taxon>Gunneridae</taxon>
        <taxon>Pentapetalae</taxon>
        <taxon>rosids</taxon>
        <taxon>malvids</taxon>
        <taxon>Brassicales</taxon>
        <taxon>Brassicaceae</taxon>
        <taxon>Camelineae</taxon>
        <taxon>Capsella</taxon>
    </lineage>
</organism>
<dbReference type="Pfam" id="PF13855">
    <property type="entry name" value="LRR_8"/>
    <property type="match status" value="1"/>
</dbReference>
<dbReference type="Gene3D" id="3.30.200.20">
    <property type="entry name" value="Phosphorylase Kinase, domain 1"/>
    <property type="match status" value="1"/>
</dbReference>
<dbReference type="PANTHER" id="PTHR45631:SF57">
    <property type="entry name" value="LEUCINE-RICH REPEAT PROTEIN KINASE FAMILY PROTEIN"/>
    <property type="match status" value="1"/>
</dbReference>
<evidence type="ECO:0000256" key="4">
    <source>
        <dbReference type="ARBA" id="ARBA00022553"/>
    </source>
</evidence>
<evidence type="ECO:0000256" key="20">
    <source>
        <dbReference type="SAM" id="SignalP"/>
    </source>
</evidence>
<evidence type="ECO:0000313" key="22">
    <source>
        <dbReference type="EMBL" id="EOA12916.1"/>
    </source>
</evidence>
<dbReference type="EC" id="2.7.11.1" evidence="2"/>
<dbReference type="PANTHER" id="PTHR45631">
    <property type="entry name" value="OS07G0107800 PROTEIN-RELATED"/>
    <property type="match status" value="1"/>
</dbReference>
<evidence type="ECO:0000256" key="10">
    <source>
        <dbReference type="ARBA" id="ARBA00022741"/>
    </source>
</evidence>
<feature type="transmembrane region" description="Helical" evidence="19">
    <location>
        <begin position="487"/>
        <end position="511"/>
    </location>
</feature>
<keyword evidence="8 20" id="KW-0732">Signal</keyword>
<dbReference type="PROSITE" id="PS50011">
    <property type="entry name" value="PROTEIN_KINASE_DOM"/>
    <property type="match status" value="1"/>
</dbReference>
<dbReference type="FunFam" id="1.10.510.10:FF:000146">
    <property type="entry name" value="LRR receptor-like serine/threonine-protein kinase IOS1"/>
    <property type="match status" value="1"/>
</dbReference>
<dbReference type="Pfam" id="PF12819">
    <property type="entry name" value="Malectin_like"/>
    <property type="match status" value="1"/>
</dbReference>
<dbReference type="InterPro" id="IPR032675">
    <property type="entry name" value="LRR_dom_sf"/>
</dbReference>
<keyword evidence="6" id="KW-0808">Transferase</keyword>
<evidence type="ECO:0000256" key="6">
    <source>
        <dbReference type="ARBA" id="ARBA00022679"/>
    </source>
</evidence>
<evidence type="ECO:0000256" key="16">
    <source>
        <dbReference type="ARBA" id="ARBA00047899"/>
    </source>
</evidence>
<dbReference type="InterPro" id="IPR017441">
    <property type="entry name" value="Protein_kinase_ATP_BS"/>
</dbReference>
<keyword evidence="23" id="KW-1185">Reference proteome</keyword>
<evidence type="ECO:0000256" key="3">
    <source>
        <dbReference type="ARBA" id="ARBA00022527"/>
    </source>
</evidence>
<dbReference type="GO" id="GO:0016020">
    <property type="term" value="C:membrane"/>
    <property type="evidence" value="ECO:0007669"/>
    <property type="project" value="UniProtKB-SubCell"/>
</dbReference>
<dbReference type="Gene3D" id="3.80.10.10">
    <property type="entry name" value="Ribonuclease Inhibitor"/>
    <property type="match status" value="1"/>
</dbReference>
<evidence type="ECO:0000256" key="5">
    <source>
        <dbReference type="ARBA" id="ARBA00022614"/>
    </source>
</evidence>
<dbReference type="eggNOG" id="ENOG502QQCZ">
    <property type="taxonomic scope" value="Eukaryota"/>
</dbReference>
<reference evidence="23" key="1">
    <citation type="journal article" date="2013" name="Nat. Genet.">
        <title>The Capsella rubella genome and the genomic consequences of rapid mating system evolution.</title>
        <authorList>
            <person name="Slotte T."/>
            <person name="Hazzouri K.M."/>
            <person name="Agren J.A."/>
            <person name="Koenig D."/>
            <person name="Maumus F."/>
            <person name="Guo Y.L."/>
            <person name="Steige K."/>
            <person name="Platts A.E."/>
            <person name="Escobar J.S."/>
            <person name="Newman L.K."/>
            <person name="Wang W."/>
            <person name="Mandakova T."/>
            <person name="Vello E."/>
            <person name="Smith L.M."/>
            <person name="Henz S.R."/>
            <person name="Steffen J."/>
            <person name="Takuno S."/>
            <person name="Brandvain Y."/>
            <person name="Coop G."/>
            <person name="Andolfatto P."/>
            <person name="Hu T.T."/>
            <person name="Blanchette M."/>
            <person name="Clark R.M."/>
            <person name="Quesneville H."/>
            <person name="Nordborg M."/>
            <person name="Gaut B.S."/>
            <person name="Lysak M.A."/>
            <person name="Jenkins J."/>
            <person name="Grimwood J."/>
            <person name="Chapman J."/>
            <person name="Prochnik S."/>
            <person name="Shu S."/>
            <person name="Rokhsar D."/>
            <person name="Schmutz J."/>
            <person name="Weigel D."/>
            <person name="Wright S.I."/>
        </authorList>
    </citation>
    <scope>NUCLEOTIDE SEQUENCE [LARGE SCALE GENOMIC DNA]</scope>
    <source>
        <strain evidence="23">cv. Monte Gargano</strain>
    </source>
</reference>
<keyword evidence="4" id="KW-0597">Phosphoprotein</keyword>
<keyword evidence="15" id="KW-0675">Receptor</keyword>
<dbReference type="FunFam" id="3.80.10.10:FF:000129">
    <property type="entry name" value="Leucine-rich repeat receptor-like kinase"/>
    <property type="match status" value="1"/>
</dbReference>
<evidence type="ECO:0000256" key="19">
    <source>
        <dbReference type="SAM" id="Phobius"/>
    </source>
</evidence>
<dbReference type="GO" id="GO:0005524">
    <property type="term" value="F:ATP binding"/>
    <property type="evidence" value="ECO:0007669"/>
    <property type="project" value="UniProtKB-UniRule"/>
</dbReference>
<name>R0EVR4_9BRAS</name>
<dbReference type="Proteomes" id="UP000029121">
    <property type="component" value="Unassembled WGS sequence"/>
</dbReference>
<evidence type="ECO:0000256" key="7">
    <source>
        <dbReference type="ARBA" id="ARBA00022692"/>
    </source>
</evidence>
<dbReference type="Gene3D" id="1.10.510.10">
    <property type="entry name" value="Transferase(Phosphotransferase) domain 1"/>
    <property type="match status" value="1"/>
</dbReference>
<evidence type="ECO:0000256" key="8">
    <source>
        <dbReference type="ARBA" id="ARBA00022729"/>
    </source>
</evidence>
<evidence type="ECO:0000259" key="21">
    <source>
        <dbReference type="PROSITE" id="PS50011"/>
    </source>
</evidence>
<dbReference type="GO" id="GO:0004674">
    <property type="term" value="F:protein serine/threonine kinase activity"/>
    <property type="evidence" value="ECO:0007669"/>
    <property type="project" value="UniProtKB-KW"/>
</dbReference>
<evidence type="ECO:0000256" key="12">
    <source>
        <dbReference type="ARBA" id="ARBA00022840"/>
    </source>
</evidence>
<dbReference type="SUPFAM" id="SSF52058">
    <property type="entry name" value="L domain-like"/>
    <property type="match status" value="1"/>
</dbReference>
<evidence type="ECO:0000256" key="9">
    <source>
        <dbReference type="ARBA" id="ARBA00022737"/>
    </source>
</evidence>
<keyword evidence="14 19" id="KW-0472">Membrane</keyword>
<keyword evidence="9" id="KW-0677">Repeat</keyword>
<evidence type="ECO:0000256" key="1">
    <source>
        <dbReference type="ARBA" id="ARBA00004167"/>
    </source>
</evidence>
<feature type="chain" id="PRO_5004349518" description="non-specific serine/threonine protein kinase" evidence="20">
    <location>
        <begin position="24"/>
        <end position="827"/>
    </location>
</feature>
<comment type="catalytic activity">
    <reaction evidence="17">
        <text>L-seryl-[protein] + ATP = O-phospho-L-seryl-[protein] + ADP + H(+)</text>
        <dbReference type="Rhea" id="RHEA:17989"/>
        <dbReference type="Rhea" id="RHEA-COMP:9863"/>
        <dbReference type="Rhea" id="RHEA-COMP:11604"/>
        <dbReference type="ChEBI" id="CHEBI:15378"/>
        <dbReference type="ChEBI" id="CHEBI:29999"/>
        <dbReference type="ChEBI" id="CHEBI:30616"/>
        <dbReference type="ChEBI" id="CHEBI:83421"/>
        <dbReference type="ChEBI" id="CHEBI:456216"/>
        <dbReference type="EC" id="2.7.11.1"/>
    </reaction>
</comment>
<sequence>MERSLRLLLVIIAKLAIIHLVQAQNQQGFISLDCGLPAEFPPYNDQKYGIQYSSDAAFIQSGKIGQIQADLEKTYRKQATTLRYFPDGIRNCYNLNAEKGRSHLIRARFVYGNYDGRNTIPKFDLYLGPNLWASIDLNGNRSREEIVHIPTSNSLKICLVKTGKTTPIISTLEIRPLGPETYITEPDSSHLRYPDDAYDRRWRPHFQSEWTQVSTTSNVDNSNGYDPPKAALLSAAIPTNASEPLTITWEDTYNDQYYVYTHLSEIQELQANENREFIELWNGEITSSKPEVPPKLEIYTTYPESPMTCEEQICSFQLIRTSQSTLPPLLNAIEVYTVVNFTHSETIENDVMAINSIKDAYGLNRINWQGDPCVPHHLIWDGLSCSYTNISTPPRITSLNLSSTGLTGTIAAAIQNLTQLEKLDLSNNNLSGGVPEFLGNIESLTVINLRGNNLYGSIPQSLQKKGLELSVEGNPRLCVSDSCKKKFPLAIVASVAVAIIGIAILVLFLVLRKKNRRFTYSEVIKMTNNFQRVLGKGGFGMVYHGSVNGSEQVAVKLLSQSSTQGYKEFKAEVDLLLRVHHTNLLSLVGYCYEGDNLALIYEFLPNGDLKQHLSGKGGGSIISWSTRLRVALEAAQGLEYLHIGCKPPMVHRDVKTANILLDESFKAKLSDFGLSRSFQCGGGEYQDATAIAGTLGYLDPEYNHSGRLDEKSDVYSFGIVLLEMITNQPVINQTPEKSHITQWVGFQINGGDILQIMDPNLGKDYDINSAWRALELAMSCVNPSSSKRPSMSQVISELKECIVCENSGISANRGLESQEMDVGLETT</sequence>
<dbReference type="SUPFAM" id="SSF56112">
    <property type="entry name" value="Protein kinase-like (PK-like)"/>
    <property type="match status" value="1"/>
</dbReference>
<feature type="domain" description="Protein kinase" evidence="21">
    <location>
        <begin position="528"/>
        <end position="802"/>
    </location>
</feature>
<dbReference type="AlphaFoldDB" id="R0EVR4"/>
<dbReference type="FunFam" id="3.30.200.20:FF:000394">
    <property type="entry name" value="Leucine-rich repeat receptor-like protein kinase"/>
    <property type="match status" value="1"/>
</dbReference>
<dbReference type="InterPro" id="IPR001611">
    <property type="entry name" value="Leu-rich_rpt"/>
</dbReference>
<evidence type="ECO:0000256" key="15">
    <source>
        <dbReference type="ARBA" id="ARBA00023170"/>
    </source>
</evidence>
<dbReference type="InterPro" id="IPR024788">
    <property type="entry name" value="Malectin-like_Carb-bd_dom"/>
</dbReference>
<keyword evidence="13 19" id="KW-1133">Transmembrane helix</keyword>
<evidence type="ECO:0000313" key="23">
    <source>
        <dbReference type="Proteomes" id="UP000029121"/>
    </source>
</evidence>
<dbReference type="CDD" id="cd14066">
    <property type="entry name" value="STKc_IRAK"/>
    <property type="match status" value="1"/>
</dbReference>
<dbReference type="InterPro" id="IPR001245">
    <property type="entry name" value="Ser-Thr/Tyr_kinase_cat_dom"/>
</dbReference>
<evidence type="ECO:0000256" key="13">
    <source>
        <dbReference type="ARBA" id="ARBA00022989"/>
    </source>
</evidence>
<keyword evidence="11" id="KW-0418">Kinase</keyword>
<evidence type="ECO:0000256" key="11">
    <source>
        <dbReference type="ARBA" id="ARBA00022777"/>
    </source>
</evidence>
<evidence type="ECO:0000256" key="14">
    <source>
        <dbReference type="ARBA" id="ARBA00023136"/>
    </source>
</evidence>
<dbReference type="PROSITE" id="PS00108">
    <property type="entry name" value="PROTEIN_KINASE_ST"/>
    <property type="match status" value="1"/>
</dbReference>
<evidence type="ECO:0000256" key="2">
    <source>
        <dbReference type="ARBA" id="ARBA00012513"/>
    </source>
</evidence>
<dbReference type="InterPro" id="IPR008271">
    <property type="entry name" value="Ser/Thr_kinase_AS"/>
</dbReference>
<dbReference type="SMART" id="SM00220">
    <property type="entry name" value="S_TKc"/>
    <property type="match status" value="1"/>
</dbReference>
<comment type="subcellular location">
    <subcellularLocation>
        <location evidence="1">Membrane</location>
        <topology evidence="1">Single-pass membrane protein</topology>
    </subcellularLocation>
</comment>
<evidence type="ECO:0000256" key="17">
    <source>
        <dbReference type="ARBA" id="ARBA00048679"/>
    </source>
</evidence>
<keyword evidence="12 18" id="KW-0067">ATP-binding</keyword>
<protein>
    <recommendedName>
        <fullName evidence="2">non-specific serine/threonine protein kinase</fullName>
        <ecNumber evidence="2">2.7.11.1</ecNumber>
    </recommendedName>
</protein>
<comment type="catalytic activity">
    <reaction evidence="16">
        <text>L-threonyl-[protein] + ATP = O-phospho-L-threonyl-[protein] + ADP + H(+)</text>
        <dbReference type="Rhea" id="RHEA:46608"/>
        <dbReference type="Rhea" id="RHEA-COMP:11060"/>
        <dbReference type="Rhea" id="RHEA-COMP:11605"/>
        <dbReference type="ChEBI" id="CHEBI:15378"/>
        <dbReference type="ChEBI" id="CHEBI:30013"/>
        <dbReference type="ChEBI" id="CHEBI:30616"/>
        <dbReference type="ChEBI" id="CHEBI:61977"/>
        <dbReference type="ChEBI" id="CHEBI:456216"/>
        <dbReference type="EC" id="2.7.11.1"/>
    </reaction>
</comment>
<proteinExistence type="predicted"/>
<keyword evidence="5" id="KW-0433">Leucine-rich repeat</keyword>
<feature type="binding site" evidence="18">
    <location>
        <position position="556"/>
    </location>
    <ligand>
        <name>ATP</name>
        <dbReference type="ChEBI" id="CHEBI:30616"/>
    </ligand>
</feature>
<keyword evidence="7 19" id="KW-0812">Transmembrane</keyword>
<dbReference type="InterPro" id="IPR011009">
    <property type="entry name" value="Kinase-like_dom_sf"/>
</dbReference>
<dbReference type="Pfam" id="PF07714">
    <property type="entry name" value="PK_Tyr_Ser-Thr"/>
    <property type="match status" value="1"/>
</dbReference>
<evidence type="ECO:0000256" key="18">
    <source>
        <dbReference type="PROSITE-ProRule" id="PRU10141"/>
    </source>
</evidence>
<keyword evidence="10 18" id="KW-0547">Nucleotide-binding</keyword>
<dbReference type="InterPro" id="IPR000719">
    <property type="entry name" value="Prot_kinase_dom"/>
</dbReference>
<feature type="non-terminal residue" evidence="22">
    <location>
        <position position="827"/>
    </location>
</feature>
<keyword evidence="3" id="KW-0723">Serine/threonine-protein kinase</keyword>
<feature type="signal peptide" evidence="20">
    <location>
        <begin position="1"/>
        <end position="23"/>
    </location>
</feature>
<dbReference type="EMBL" id="KB870812">
    <property type="protein sequence ID" value="EOA12916.1"/>
    <property type="molecule type" value="Genomic_DNA"/>
</dbReference>
<gene>
    <name evidence="22" type="ORF">CARUB_v10025892mg</name>
</gene>